<dbReference type="GO" id="GO:0003677">
    <property type="term" value="F:DNA binding"/>
    <property type="evidence" value="ECO:0007669"/>
    <property type="project" value="UniProtKB-KW"/>
</dbReference>
<dbReference type="EMBL" id="JADZGI010000002">
    <property type="protein sequence ID" value="MBH0114214.1"/>
    <property type="molecule type" value="Genomic_DNA"/>
</dbReference>
<dbReference type="InterPro" id="IPR005569">
    <property type="entry name" value="Arc_DNA-bd_dom"/>
</dbReference>
<accession>A0A931HEC4</accession>
<sequence>MSESPKQIPPFGLRMPPGLKEQVQRAAEASNRSMNAEIVSRLENSFVAGDGAVLDIDEETVKRLIKQVIELREGDMRDRG</sequence>
<protein>
    <submittedName>
        <fullName evidence="2">Arc family DNA-binding protein</fullName>
    </submittedName>
</protein>
<keyword evidence="3" id="KW-1185">Reference proteome</keyword>
<proteinExistence type="predicted"/>
<name>A0A931HEC4_9SPHN</name>
<dbReference type="Proteomes" id="UP000617634">
    <property type="component" value="Unassembled WGS sequence"/>
</dbReference>
<dbReference type="Pfam" id="PF03869">
    <property type="entry name" value="Arc"/>
    <property type="match status" value="1"/>
</dbReference>
<gene>
    <name evidence="2" type="ORF">I5E68_14815</name>
</gene>
<dbReference type="Gene3D" id="1.10.1220.10">
    <property type="entry name" value="Met repressor-like"/>
    <property type="match status" value="1"/>
</dbReference>
<dbReference type="InterPro" id="IPR013321">
    <property type="entry name" value="Arc_rbn_hlx_hlx"/>
</dbReference>
<evidence type="ECO:0000259" key="1">
    <source>
        <dbReference type="Pfam" id="PF03869"/>
    </source>
</evidence>
<dbReference type="RefSeq" id="WP_197165328.1">
    <property type="nucleotide sequence ID" value="NZ_JADZGI010000002.1"/>
</dbReference>
<feature type="domain" description="Arc-like DNA binding" evidence="1">
    <location>
        <begin position="8"/>
        <end position="47"/>
    </location>
</feature>
<dbReference type="GO" id="GO:0006355">
    <property type="term" value="P:regulation of DNA-templated transcription"/>
    <property type="evidence" value="ECO:0007669"/>
    <property type="project" value="InterPro"/>
</dbReference>
<reference evidence="2" key="1">
    <citation type="submission" date="2020-11" db="EMBL/GenBank/DDBJ databases">
        <title>Novosphingobium aureum sp. nov., a marine bacterium isolated from sediment of a salt flat.</title>
        <authorList>
            <person name="Yoo Y."/>
            <person name="Kim J.-J."/>
        </authorList>
    </citation>
    <scope>NUCLEOTIDE SEQUENCE</scope>
    <source>
        <strain evidence="2">YJ-S2-02</strain>
    </source>
</reference>
<dbReference type="SUPFAM" id="SSF47598">
    <property type="entry name" value="Ribbon-helix-helix"/>
    <property type="match status" value="1"/>
</dbReference>
<evidence type="ECO:0000313" key="2">
    <source>
        <dbReference type="EMBL" id="MBH0114214.1"/>
    </source>
</evidence>
<organism evidence="2 3">
    <name type="scientific">Novosphingobium aureum</name>
    <dbReference type="NCBI Taxonomy" id="2792964"/>
    <lineage>
        <taxon>Bacteria</taxon>
        <taxon>Pseudomonadati</taxon>
        <taxon>Pseudomonadota</taxon>
        <taxon>Alphaproteobacteria</taxon>
        <taxon>Sphingomonadales</taxon>
        <taxon>Sphingomonadaceae</taxon>
        <taxon>Novosphingobium</taxon>
    </lineage>
</organism>
<keyword evidence="2" id="KW-0238">DNA-binding</keyword>
<dbReference type="InterPro" id="IPR010985">
    <property type="entry name" value="Ribbon_hlx_hlx"/>
</dbReference>
<dbReference type="AlphaFoldDB" id="A0A931HEC4"/>
<comment type="caution">
    <text evidence="2">The sequence shown here is derived from an EMBL/GenBank/DDBJ whole genome shotgun (WGS) entry which is preliminary data.</text>
</comment>
<evidence type="ECO:0000313" key="3">
    <source>
        <dbReference type="Proteomes" id="UP000617634"/>
    </source>
</evidence>